<comment type="caution">
    <text evidence="1">The sequence shown here is derived from an EMBL/GenBank/DDBJ whole genome shotgun (WGS) entry which is preliminary data.</text>
</comment>
<name>A0ABR8YNH0_9CLOT</name>
<proteinExistence type="predicted"/>
<keyword evidence="2" id="KW-1185">Reference proteome</keyword>
<accession>A0ABR8YNH0</accession>
<organism evidence="1 2">
    <name type="scientific">Clostridium faecium</name>
    <dbReference type="NCBI Taxonomy" id="2762223"/>
    <lineage>
        <taxon>Bacteria</taxon>
        <taxon>Bacillati</taxon>
        <taxon>Bacillota</taxon>
        <taxon>Clostridia</taxon>
        <taxon>Eubacteriales</taxon>
        <taxon>Clostridiaceae</taxon>
        <taxon>Clostridium</taxon>
    </lineage>
</organism>
<evidence type="ECO:0000313" key="2">
    <source>
        <dbReference type="Proteomes" id="UP000627166"/>
    </source>
</evidence>
<evidence type="ECO:0000313" key="1">
    <source>
        <dbReference type="EMBL" id="MBD8045795.1"/>
    </source>
</evidence>
<dbReference type="RefSeq" id="WP_191738771.1">
    <property type="nucleotide sequence ID" value="NZ_JACSQB010000018.1"/>
</dbReference>
<protein>
    <submittedName>
        <fullName evidence="1">Uncharacterized protein</fullName>
    </submittedName>
</protein>
<reference evidence="1 2" key="1">
    <citation type="submission" date="2020-08" db="EMBL/GenBank/DDBJ databases">
        <title>A Genomic Blueprint of the Chicken Gut Microbiome.</title>
        <authorList>
            <person name="Gilroy R."/>
            <person name="Ravi A."/>
            <person name="Getino M."/>
            <person name="Pursley I."/>
            <person name="Horton D.L."/>
            <person name="Alikhan N.-F."/>
            <person name="Baker D."/>
            <person name="Gharbi K."/>
            <person name="Hall N."/>
            <person name="Watson M."/>
            <person name="Adriaenssens E.M."/>
            <person name="Foster-Nyarko E."/>
            <person name="Jarju S."/>
            <person name="Secka A."/>
            <person name="Antonio M."/>
            <person name="Oren A."/>
            <person name="Chaudhuri R."/>
            <person name="La Ragione R.M."/>
            <person name="Hildebrand F."/>
            <person name="Pallen M.J."/>
        </authorList>
    </citation>
    <scope>NUCLEOTIDE SEQUENCE [LARGE SCALE GENOMIC DNA]</scope>
    <source>
        <strain evidence="1 2">N37</strain>
    </source>
</reference>
<dbReference type="Proteomes" id="UP000627166">
    <property type="component" value="Unassembled WGS sequence"/>
</dbReference>
<dbReference type="EMBL" id="JACSQB010000018">
    <property type="protein sequence ID" value="MBD8045795.1"/>
    <property type="molecule type" value="Genomic_DNA"/>
</dbReference>
<gene>
    <name evidence="1" type="ORF">H9637_01855</name>
</gene>
<sequence>MKILRVCDVGGSKTMQGNYSESWWICSNRKCKKNNSNWSFEETFAQYKEEFNKLDNRIKELSRTKVADYYVEIELHEFRWIGDGSGNIKVKNNSSINLIKFYFDKDKVEYITDDIALLKSLSKIEFDLRLKEMWKLMRKRNSILNIIK</sequence>